<dbReference type="EMBL" id="WHOD01000082">
    <property type="protein sequence ID" value="NOU95866.1"/>
    <property type="molecule type" value="Genomic_DNA"/>
</dbReference>
<keyword evidence="2" id="KW-1185">Reference proteome</keyword>
<comment type="caution">
    <text evidence="1">The sequence shown here is derived from an EMBL/GenBank/DDBJ whole genome shotgun (WGS) entry which is preliminary data.</text>
</comment>
<organism evidence="1 2">
    <name type="scientific">Paenibacillus foliorum</name>
    <dbReference type="NCBI Taxonomy" id="2654974"/>
    <lineage>
        <taxon>Bacteria</taxon>
        <taxon>Bacillati</taxon>
        <taxon>Bacillota</taxon>
        <taxon>Bacilli</taxon>
        <taxon>Bacillales</taxon>
        <taxon>Paenibacillaceae</taxon>
        <taxon>Paenibacillus</taxon>
    </lineage>
</organism>
<proteinExistence type="predicted"/>
<accession>A0A972H407</accession>
<dbReference type="AlphaFoldDB" id="A0A972H407"/>
<protein>
    <submittedName>
        <fullName evidence="1">Uncharacterized protein</fullName>
    </submittedName>
</protein>
<reference evidence="1" key="1">
    <citation type="submission" date="2019-10" db="EMBL/GenBank/DDBJ databases">
        <title>Description of Paenibacillus glebae sp. nov.</title>
        <authorList>
            <person name="Carlier A."/>
            <person name="Qi S."/>
        </authorList>
    </citation>
    <scope>NUCLEOTIDE SEQUENCE</scope>
    <source>
        <strain evidence="1">LMG 31456</strain>
    </source>
</reference>
<name>A0A972H407_9BACL</name>
<evidence type="ECO:0000313" key="2">
    <source>
        <dbReference type="Proteomes" id="UP000641588"/>
    </source>
</evidence>
<sequence>MFSPKNINLLLWVDDYLDLYNYARKLGDTEWQQQILQTLNNKDELRETLQYNLWKMFDTINGKMLELYEQLRRSKDSNQIETLREQVWELRNQRIVISRRIKAISIKR</sequence>
<dbReference type="Proteomes" id="UP000641588">
    <property type="component" value="Unassembled WGS sequence"/>
</dbReference>
<evidence type="ECO:0000313" key="1">
    <source>
        <dbReference type="EMBL" id="NOU95866.1"/>
    </source>
</evidence>
<gene>
    <name evidence="1" type="ORF">GC093_21955</name>
</gene>